<evidence type="ECO:0000256" key="4">
    <source>
        <dbReference type="ARBA" id="ARBA00022859"/>
    </source>
</evidence>
<dbReference type="AlphaFoldDB" id="A0A2K5PJB4"/>
<dbReference type="GO" id="GO:0002376">
    <property type="term" value="P:immune system process"/>
    <property type="evidence" value="ECO:0007669"/>
    <property type="project" value="UniProtKB-KW"/>
</dbReference>
<dbReference type="GO" id="GO:0005886">
    <property type="term" value="C:plasma membrane"/>
    <property type="evidence" value="ECO:0007669"/>
    <property type="project" value="UniProtKB-SubCell"/>
</dbReference>
<dbReference type="PANTHER" id="PTHR23268:SF45">
    <property type="entry name" value="T CELL RECEPTOR BETA VARIABLE 2"/>
    <property type="match status" value="1"/>
</dbReference>
<keyword evidence="8" id="KW-1185">Reference proteome</keyword>
<proteinExistence type="predicted"/>
<dbReference type="PANTHER" id="PTHR23268">
    <property type="entry name" value="T-CELL RECEPTOR BETA CHAIN"/>
    <property type="match status" value="1"/>
</dbReference>
<dbReference type="OMA" id="HINFFWY"/>
<keyword evidence="5" id="KW-0472">Membrane</keyword>
<dbReference type="SMART" id="SM00406">
    <property type="entry name" value="IGv"/>
    <property type="match status" value="1"/>
</dbReference>
<keyword evidence="4" id="KW-0391">Immunity</keyword>
<reference evidence="7" key="1">
    <citation type="submission" date="2025-08" db="UniProtKB">
        <authorList>
            <consortium name="Ensembl"/>
        </authorList>
    </citation>
    <scope>IDENTIFICATION</scope>
</reference>
<keyword evidence="2" id="KW-1003">Cell membrane</keyword>
<dbReference type="InterPro" id="IPR036179">
    <property type="entry name" value="Ig-like_dom_sf"/>
</dbReference>
<reference evidence="7" key="2">
    <citation type="submission" date="2025-09" db="UniProtKB">
        <authorList>
            <consortium name="Ensembl"/>
        </authorList>
    </citation>
    <scope>IDENTIFICATION</scope>
</reference>
<evidence type="ECO:0000256" key="5">
    <source>
        <dbReference type="ARBA" id="ARBA00023136"/>
    </source>
</evidence>
<organism evidence="7 8">
    <name type="scientific">Cebus imitator</name>
    <name type="common">Panamanian white-faced capuchin</name>
    <name type="synonym">Cebus capucinus imitator</name>
    <dbReference type="NCBI Taxonomy" id="2715852"/>
    <lineage>
        <taxon>Eukaryota</taxon>
        <taxon>Metazoa</taxon>
        <taxon>Chordata</taxon>
        <taxon>Craniata</taxon>
        <taxon>Vertebrata</taxon>
        <taxon>Euteleostomi</taxon>
        <taxon>Mammalia</taxon>
        <taxon>Eutheria</taxon>
        <taxon>Euarchontoglires</taxon>
        <taxon>Primates</taxon>
        <taxon>Haplorrhini</taxon>
        <taxon>Platyrrhini</taxon>
        <taxon>Cebidae</taxon>
        <taxon>Cebinae</taxon>
        <taxon>Cebus</taxon>
    </lineage>
</organism>
<dbReference type="GO" id="GO:0007166">
    <property type="term" value="P:cell surface receptor signaling pathway"/>
    <property type="evidence" value="ECO:0007669"/>
    <property type="project" value="TreeGrafter"/>
</dbReference>
<dbReference type="InterPro" id="IPR013783">
    <property type="entry name" value="Ig-like_fold"/>
</dbReference>
<dbReference type="InterPro" id="IPR013106">
    <property type="entry name" value="Ig_V-set"/>
</dbReference>
<dbReference type="GeneTree" id="ENSGT00940000154460"/>
<dbReference type="SUPFAM" id="SSF48726">
    <property type="entry name" value="Immunoglobulin"/>
    <property type="match status" value="1"/>
</dbReference>
<name>A0A2K5PJB4_CEBIM</name>
<dbReference type="Ensembl" id="ENSCCAT00000020383.1">
    <property type="protein sequence ID" value="ENSCCAP00000003717.1"/>
    <property type="gene ID" value="ENSCCAG00000018837.1"/>
</dbReference>
<evidence type="ECO:0000259" key="6">
    <source>
        <dbReference type="PROSITE" id="PS50835"/>
    </source>
</evidence>
<evidence type="ECO:0000256" key="2">
    <source>
        <dbReference type="ARBA" id="ARBA00022475"/>
    </source>
</evidence>
<dbReference type="Gene3D" id="2.60.40.10">
    <property type="entry name" value="Immunoglobulins"/>
    <property type="match status" value="1"/>
</dbReference>
<keyword evidence="3" id="KW-0732">Signal</keyword>
<gene>
    <name evidence="7" type="primary">TRBV2</name>
</gene>
<evidence type="ECO:0000256" key="1">
    <source>
        <dbReference type="ARBA" id="ARBA00004236"/>
    </source>
</evidence>
<accession>A0A2K5PJB4</accession>
<protein>
    <submittedName>
        <fullName evidence="7">T cell receptor beta variable 2</fullName>
    </submittedName>
</protein>
<evidence type="ECO:0000313" key="7">
    <source>
        <dbReference type="Ensembl" id="ENSCCAP00000003717.1"/>
    </source>
</evidence>
<dbReference type="PROSITE" id="PS50835">
    <property type="entry name" value="IG_LIKE"/>
    <property type="match status" value="1"/>
</dbReference>
<comment type="subcellular location">
    <subcellularLocation>
        <location evidence="1">Cell membrane</location>
    </subcellularLocation>
</comment>
<evidence type="ECO:0000256" key="3">
    <source>
        <dbReference type="ARBA" id="ARBA00022729"/>
    </source>
</evidence>
<dbReference type="Proteomes" id="UP000233040">
    <property type="component" value="Unassembled WGS sequence"/>
</dbReference>
<dbReference type="InterPro" id="IPR007110">
    <property type="entry name" value="Ig-like_dom"/>
</dbReference>
<sequence length="95" mass="11190">EPEVTQTPSHQVTRMGQEVILWCVPIPNHLYFFWYRQISGKKVEFLVYFYNDNISEKSEIFDDRFSVERPDGTNFTLKIQPTKPEDSATYFCASS</sequence>
<evidence type="ECO:0000313" key="8">
    <source>
        <dbReference type="Proteomes" id="UP000233040"/>
    </source>
</evidence>
<dbReference type="Pfam" id="PF07686">
    <property type="entry name" value="V-set"/>
    <property type="match status" value="1"/>
</dbReference>
<feature type="domain" description="Ig-like" evidence="6">
    <location>
        <begin position="2"/>
        <end position="95"/>
    </location>
</feature>
<dbReference type="InterPro" id="IPR050413">
    <property type="entry name" value="TCR_beta_variable"/>
</dbReference>